<evidence type="ECO:0000313" key="2">
    <source>
        <dbReference type="EMBL" id="GJN54369.1"/>
    </source>
</evidence>
<proteinExistence type="predicted"/>
<dbReference type="EMBL" id="BQKM01000010">
    <property type="protein sequence ID" value="GJN54369.1"/>
    <property type="molecule type" value="Genomic_DNA"/>
</dbReference>
<dbReference type="Proteomes" id="UP000509383">
    <property type="component" value="Chromosome"/>
</dbReference>
<dbReference type="Proteomes" id="UP001054892">
    <property type="component" value="Unassembled WGS sequence"/>
</dbReference>
<name>A0A6J4E5W9_9PSED</name>
<accession>A0A6J4E5W9</accession>
<protein>
    <submittedName>
        <fullName evidence="1">Uncharacterized protein</fullName>
    </submittedName>
</protein>
<sequence>MRHSPESTPPRRQPTHRLAHRLKIPIAALLLLTALPALCGPEPSFTGHWYLDLRTAEQKEAKAECGGTGFDLVQQGNAITGTHYFATLDCGRVNEGGEVKGVAAGSEAILHVTSGRNGAATRGTATLRGGRLEWQAENELKAAVPEGDASLILGEGVLERLPGSDAK</sequence>
<dbReference type="KEGG" id="ptw:TUM18999_34180"/>
<reference evidence="1 3" key="1">
    <citation type="submission" date="2020-05" db="EMBL/GenBank/DDBJ databases">
        <title>Characterization of novel class B3 metallo-beta-lactamase from novel Pseudomonas species.</title>
        <authorList>
            <person name="Yamada K."/>
            <person name="Aoki K."/>
            <person name="Ishii Y."/>
        </authorList>
    </citation>
    <scope>NUCLEOTIDE SEQUENCE [LARGE SCALE GENOMIC DNA]</scope>
    <source>
        <strain evidence="1 3">TUM18999</strain>
        <strain evidence="2 4">TUM20286</strain>
    </source>
</reference>
<keyword evidence="4" id="KW-1185">Reference proteome</keyword>
<evidence type="ECO:0000313" key="3">
    <source>
        <dbReference type="Proteomes" id="UP000509383"/>
    </source>
</evidence>
<dbReference type="EMBL" id="AP023189">
    <property type="protein sequence ID" value="BCG25227.1"/>
    <property type="molecule type" value="Genomic_DNA"/>
</dbReference>
<dbReference type="AlphaFoldDB" id="A0A6J4E5W9"/>
<gene>
    <name evidence="1" type="ORF">TUM18999_34180</name>
    <name evidence="2" type="ORF">TUM20286_41210</name>
</gene>
<organism evidence="1 3">
    <name type="scientific">Pseudomonas tohonis</name>
    <dbReference type="NCBI Taxonomy" id="2725477"/>
    <lineage>
        <taxon>Bacteria</taxon>
        <taxon>Pseudomonadati</taxon>
        <taxon>Pseudomonadota</taxon>
        <taxon>Gammaproteobacteria</taxon>
        <taxon>Pseudomonadales</taxon>
        <taxon>Pseudomonadaceae</taxon>
        <taxon>Pseudomonas</taxon>
    </lineage>
</organism>
<evidence type="ECO:0000313" key="1">
    <source>
        <dbReference type="EMBL" id="BCG25227.1"/>
    </source>
</evidence>
<evidence type="ECO:0000313" key="4">
    <source>
        <dbReference type="Proteomes" id="UP001054892"/>
    </source>
</evidence>